<name>A0A1M6M0L9_MALRU</name>
<dbReference type="OrthoDB" id="9799891at2"/>
<accession>A0A1M6M0L9</accession>
<dbReference type="InterPro" id="IPR010667">
    <property type="entry name" value="Phage_T4_Gp19"/>
</dbReference>
<dbReference type="NCBIfam" id="TIGR02241">
    <property type="entry name" value="conserved hypothetical phage tail region protein"/>
    <property type="match status" value="1"/>
</dbReference>
<evidence type="ECO:0000313" key="1">
    <source>
        <dbReference type="EMBL" id="SHJ76998.1"/>
    </source>
</evidence>
<evidence type="ECO:0000313" key="2">
    <source>
        <dbReference type="Proteomes" id="UP000184171"/>
    </source>
</evidence>
<gene>
    <name evidence="1" type="ORF">SAMN02745165_03131</name>
</gene>
<dbReference type="AlphaFoldDB" id="A0A1M6M0L9"/>
<dbReference type="Pfam" id="PF06841">
    <property type="entry name" value="Phage_T4_gp19"/>
    <property type="match status" value="1"/>
</dbReference>
<keyword evidence="2" id="KW-1185">Reference proteome</keyword>
<dbReference type="RefSeq" id="WP_072909675.1">
    <property type="nucleotide sequence ID" value="NZ_FQZT01000015.1"/>
</dbReference>
<dbReference type="Proteomes" id="UP000184171">
    <property type="component" value="Unassembled WGS sequence"/>
</dbReference>
<dbReference type="InterPro" id="IPR011747">
    <property type="entry name" value="CHP02241"/>
</dbReference>
<dbReference type="PANTHER" id="PTHR38009">
    <property type="entry name" value="CONSERVED HYPOTHETICAL PHAGE TAIL PROTEIN"/>
    <property type="match status" value="1"/>
</dbReference>
<organism evidence="1 2">
    <name type="scientific">Malonomonas rubra DSM 5091</name>
    <dbReference type="NCBI Taxonomy" id="1122189"/>
    <lineage>
        <taxon>Bacteria</taxon>
        <taxon>Pseudomonadati</taxon>
        <taxon>Thermodesulfobacteriota</taxon>
        <taxon>Desulfuromonadia</taxon>
        <taxon>Desulfuromonadales</taxon>
        <taxon>Geopsychrobacteraceae</taxon>
        <taxon>Malonomonas</taxon>
    </lineage>
</organism>
<proteinExistence type="predicted"/>
<dbReference type="GO" id="GO:0005198">
    <property type="term" value="F:structural molecule activity"/>
    <property type="evidence" value="ECO:0007669"/>
    <property type="project" value="InterPro"/>
</dbReference>
<protein>
    <submittedName>
        <fullName evidence="1">Conserved hypothetical phage tail region protein</fullName>
    </submittedName>
</protein>
<dbReference type="STRING" id="1122189.SAMN02745165_03131"/>
<dbReference type="PANTHER" id="PTHR38009:SF1">
    <property type="entry name" value="CONSERVED HYPOTHETICAL PHAGE TAIL PROTEIN"/>
    <property type="match status" value="1"/>
</dbReference>
<sequence length="148" mass="16739">MADYPPVGFHFRVTISLPGVGEKDSRFQEVTGLSAELGTEELQEGGENRFVHRLPTLPKYGNLVLKRGLLIDSGLIQWCRDAIENFSFAPTTVDVTLLNEKHEPLGFTYSFVKAWPVKWAVSDFKAQENGLVVETLELSYQYFTRIGR</sequence>
<reference evidence="1 2" key="1">
    <citation type="submission" date="2016-11" db="EMBL/GenBank/DDBJ databases">
        <authorList>
            <person name="Jaros S."/>
            <person name="Januszkiewicz K."/>
            <person name="Wedrychowicz H."/>
        </authorList>
    </citation>
    <scope>NUCLEOTIDE SEQUENCE [LARGE SCALE GENOMIC DNA]</scope>
    <source>
        <strain evidence="1 2">DSM 5091</strain>
    </source>
</reference>
<dbReference type="EMBL" id="FQZT01000015">
    <property type="protein sequence ID" value="SHJ76998.1"/>
    <property type="molecule type" value="Genomic_DNA"/>
</dbReference>